<dbReference type="InterPro" id="IPR010496">
    <property type="entry name" value="AL/BT2_dom"/>
</dbReference>
<dbReference type="EMBL" id="FQYX01000002">
    <property type="protein sequence ID" value="SHI43479.1"/>
    <property type="molecule type" value="Genomic_DNA"/>
</dbReference>
<dbReference type="AlphaFoldDB" id="A0A1M6B407"/>
<dbReference type="SUPFAM" id="SSF56988">
    <property type="entry name" value="Anthrax protective antigen"/>
    <property type="match status" value="1"/>
</dbReference>
<dbReference type="InterPro" id="IPR037524">
    <property type="entry name" value="PA14/GLEYA"/>
</dbReference>
<dbReference type="Gene3D" id="2.60.120.380">
    <property type="match status" value="1"/>
</dbReference>
<dbReference type="Gene3D" id="2.60.120.560">
    <property type="entry name" value="Exo-inulinase, domain 1"/>
    <property type="match status" value="1"/>
</dbReference>
<name>A0A1M6B407_9FLAO</name>
<keyword evidence="5" id="KW-1185">Reference proteome</keyword>
<proteinExistence type="predicted"/>
<dbReference type="PROSITE" id="PS51820">
    <property type="entry name" value="PA14"/>
    <property type="match status" value="1"/>
</dbReference>
<feature type="signal peptide" evidence="2">
    <location>
        <begin position="1"/>
        <end position="18"/>
    </location>
</feature>
<dbReference type="Proteomes" id="UP000184231">
    <property type="component" value="Unassembled WGS sequence"/>
</dbReference>
<evidence type="ECO:0000313" key="5">
    <source>
        <dbReference type="Proteomes" id="UP000184231"/>
    </source>
</evidence>
<organism evidence="4 5">
    <name type="scientific">Arenibacter nanhaiticus</name>
    <dbReference type="NCBI Taxonomy" id="558155"/>
    <lineage>
        <taxon>Bacteria</taxon>
        <taxon>Pseudomonadati</taxon>
        <taxon>Bacteroidota</taxon>
        <taxon>Flavobacteriia</taxon>
        <taxon>Flavobacteriales</taxon>
        <taxon>Flavobacteriaceae</taxon>
        <taxon>Arenibacter</taxon>
    </lineage>
</organism>
<feature type="domain" description="PA14" evidence="3">
    <location>
        <begin position="263"/>
        <end position="399"/>
    </location>
</feature>
<sequence>MKIKVSILLLFSSFSMLAQEQLSLENMNDFRNQSGNWQIIGNVLANRNISVHPEPAPVSDKTSKRRKRKKRKSAPTLAAVQTEAGTGILYNNYSETQKDHLLTTWEHGDLKLALEVLIPNGSNSGIYLQGRYEVQLKDSWGVMNPTSSDIGGIHRNWETTPGKIFMGIPPLSNPTKAPGLWQKIAIHFQAPRFNDAGEKIANAKIISATLNGVLIHSNVEIPLPTGGPISNTEVATGPLMIQGDHGPIAFRNIKYQLLTNSKVALNELSYKTYKGDFKGLEDLEAAKVVKEGTAKNIDVHVTDEEDAYGITYSGSITIPEDDNYTFEIGYTGGASFAIDGKTIVSNNSSDSEGVLSKEITLNAGTHSFTITNIKTAAWRAPRLGFTISSAKTNPKSFHVVDSYPPNVNSVSPIYVSAEADPRMLRGFVSFKGNQQRLSHTIGVGTNEGLNFVYDLESANLVGVWRGNFVNATPMWHSRGNGSFNPDGAVQWTFLNQPLAQLEDLNAPFPATGTTPDFKPEGYSVDTIDGLPIFKHNYKGASITNKIYPNNNNTHLIHEINVSGTVDANWYYKIASGKAEKQADGSFTINDKEYYVNILSGQQPIVRELNGETELLVLADGSTIKYEIIW</sequence>
<dbReference type="Pfam" id="PF07691">
    <property type="entry name" value="PA14"/>
    <property type="match status" value="1"/>
</dbReference>
<dbReference type="STRING" id="558155.SAMN04487911_10259"/>
<feature type="chain" id="PRO_5013178043" evidence="2">
    <location>
        <begin position="19"/>
        <end position="629"/>
    </location>
</feature>
<accession>A0A1M6B407</accession>
<dbReference type="RefSeq" id="WP_072762891.1">
    <property type="nucleotide sequence ID" value="NZ_FQYX01000002.1"/>
</dbReference>
<dbReference type="OrthoDB" id="938897at2"/>
<evidence type="ECO:0000256" key="1">
    <source>
        <dbReference type="SAM" id="MobiDB-lite"/>
    </source>
</evidence>
<dbReference type="Pfam" id="PF06439">
    <property type="entry name" value="3keto-disac_hyd"/>
    <property type="match status" value="1"/>
</dbReference>
<protein>
    <submittedName>
        <fullName evidence="4">PA14 domain-containing protein</fullName>
    </submittedName>
</protein>
<reference evidence="4 5" key="1">
    <citation type="submission" date="2016-11" db="EMBL/GenBank/DDBJ databases">
        <authorList>
            <person name="Jaros S."/>
            <person name="Januszkiewicz K."/>
            <person name="Wedrychowicz H."/>
        </authorList>
    </citation>
    <scope>NUCLEOTIDE SEQUENCE [LARGE SCALE GENOMIC DNA]</scope>
    <source>
        <strain evidence="4 5">CGMCC 1.8863</strain>
    </source>
</reference>
<evidence type="ECO:0000256" key="2">
    <source>
        <dbReference type="SAM" id="SignalP"/>
    </source>
</evidence>
<dbReference type="InterPro" id="IPR011658">
    <property type="entry name" value="PA14_dom"/>
</dbReference>
<feature type="compositionally biased region" description="Basic residues" evidence="1">
    <location>
        <begin position="63"/>
        <end position="73"/>
    </location>
</feature>
<evidence type="ECO:0000313" key="4">
    <source>
        <dbReference type="EMBL" id="SHI43479.1"/>
    </source>
</evidence>
<gene>
    <name evidence="4" type="ORF">SAMN04487911_10259</name>
</gene>
<evidence type="ECO:0000259" key="3">
    <source>
        <dbReference type="PROSITE" id="PS51820"/>
    </source>
</evidence>
<dbReference type="GO" id="GO:0016787">
    <property type="term" value="F:hydrolase activity"/>
    <property type="evidence" value="ECO:0007669"/>
    <property type="project" value="InterPro"/>
</dbReference>
<feature type="region of interest" description="Disordered" evidence="1">
    <location>
        <begin position="51"/>
        <end position="77"/>
    </location>
</feature>
<keyword evidence="2" id="KW-0732">Signal</keyword>